<dbReference type="InterPro" id="IPR040424">
    <property type="entry name" value="Smn1"/>
</dbReference>
<feature type="region of interest" description="Disordered" evidence="11">
    <location>
        <begin position="133"/>
        <end position="167"/>
    </location>
</feature>
<evidence type="ECO:0000256" key="8">
    <source>
        <dbReference type="ARBA" id="ARBA00023187"/>
    </source>
</evidence>
<gene>
    <name evidence="13" type="ORF">NXF25_007217</name>
</gene>
<dbReference type="CDD" id="cd20398">
    <property type="entry name" value="Tudor_SMN"/>
    <property type="match status" value="1"/>
</dbReference>
<dbReference type="InterPro" id="IPR047298">
    <property type="entry name" value="Tudor_SMN_eumet"/>
</dbReference>
<dbReference type="FunFam" id="2.30.30.140:FF:000038">
    <property type="entry name" value="Survival of motor neuron-related-splicing factor 30"/>
    <property type="match status" value="1"/>
</dbReference>
<comment type="caution">
    <text evidence="13">The sequence shown here is derived from an EMBL/GenBank/DDBJ whole genome shotgun (WGS) entry which is preliminary data.</text>
</comment>
<dbReference type="InterPro" id="IPR047313">
    <property type="entry name" value="SMN_C"/>
</dbReference>
<dbReference type="CDD" id="cd22851">
    <property type="entry name" value="SMN_N"/>
    <property type="match status" value="1"/>
</dbReference>
<name>A0AAW1C285_CROAD</name>
<keyword evidence="7" id="KW-0507">mRNA processing</keyword>
<feature type="region of interest" description="Disordered" evidence="11">
    <location>
        <begin position="214"/>
        <end position="322"/>
    </location>
</feature>
<evidence type="ECO:0000256" key="3">
    <source>
        <dbReference type="ARBA" id="ARBA00004463"/>
    </source>
</evidence>
<dbReference type="GO" id="GO:0097504">
    <property type="term" value="C:Gemini of Cajal bodies"/>
    <property type="evidence" value="ECO:0007669"/>
    <property type="project" value="UniProtKB-SubCell"/>
</dbReference>
<evidence type="ECO:0000256" key="7">
    <source>
        <dbReference type="ARBA" id="ARBA00022664"/>
    </source>
</evidence>
<dbReference type="GO" id="GO:0006397">
    <property type="term" value="P:mRNA processing"/>
    <property type="evidence" value="ECO:0007669"/>
    <property type="project" value="UniProtKB-KW"/>
</dbReference>
<protein>
    <submittedName>
        <fullName evidence="13">Survival of motor neuron protein-like</fullName>
    </submittedName>
</protein>
<dbReference type="SMART" id="SM00333">
    <property type="entry name" value="TUDOR"/>
    <property type="match status" value="1"/>
</dbReference>
<dbReference type="PROSITE" id="PS50304">
    <property type="entry name" value="TUDOR"/>
    <property type="match status" value="1"/>
</dbReference>
<evidence type="ECO:0000256" key="5">
    <source>
        <dbReference type="ARBA" id="ARBA00005371"/>
    </source>
</evidence>
<dbReference type="InterPro" id="IPR049481">
    <property type="entry name" value="SMN_G2-BD"/>
</dbReference>
<dbReference type="GO" id="GO:0008380">
    <property type="term" value="P:RNA splicing"/>
    <property type="evidence" value="ECO:0007669"/>
    <property type="project" value="UniProtKB-KW"/>
</dbReference>
<organism evidence="13 14">
    <name type="scientific">Crotalus adamanteus</name>
    <name type="common">Eastern diamondback rattlesnake</name>
    <dbReference type="NCBI Taxonomy" id="8729"/>
    <lineage>
        <taxon>Eukaryota</taxon>
        <taxon>Metazoa</taxon>
        <taxon>Chordata</taxon>
        <taxon>Craniata</taxon>
        <taxon>Vertebrata</taxon>
        <taxon>Euteleostomi</taxon>
        <taxon>Lepidosauria</taxon>
        <taxon>Squamata</taxon>
        <taxon>Bifurcata</taxon>
        <taxon>Unidentata</taxon>
        <taxon>Episquamata</taxon>
        <taxon>Toxicofera</taxon>
        <taxon>Serpentes</taxon>
        <taxon>Colubroidea</taxon>
        <taxon>Viperidae</taxon>
        <taxon>Crotalinae</taxon>
        <taxon>Crotalus</taxon>
    </lineage>
</organism>
<keyword evidence="9" id="KW-0539">Nucleus</keyword>
<feature type="domain" description="Tudor" evidence="12">
    <location>
        <begin position="168"/>
        <end position="228"/>
    </location>
</feature>
<dbReference type="Pfam" id="PF20635">
    <property type="entry name" value="SMN_YG-box"/>
    <property type="match status" value="1"/>
</dbReference>
<keyword evidence="14" id="KW-1185">Reference proteome</keyword>
<dbReference type="CDD" id="cd22852">
    <property type="entry name" value="SMN_C"/>
    <property type="match status" value="1"/>
</dbReference>
<evidence type="ECO:0000256" key="4">
    <source>
        <dbReference type="ARBA" id="ARBA00004484"/>
    </source>
</evidence>
<dbReference type="Pfam" id="PF20636">
    <property type="entry name" value="SMN_G2-BD"/>
    <property type="match status" value="1"/>
</dbReference>
<evidence type="ECO:0000313" key="14">
    <source>
        <dbReference type="Proteomes" id="UP001474421"/>
    </source>
</evidence>
<dbReference type="InterPro" id="IPR010304">
    <property type="entry name" value="SMN_Tudor"/>
</dbReference>
<keyword evidence="6" id="KW-0963">Cytoplasm</keyword>
<accession>A0AAW1C285</accession>
<evidence type="ECO:0000313" key="13">
    <source>
        <dbReference type="EMBL" id="KAK9408443.1"/>
    </source>
</evidence>
<comment type="subcellular location">
    <subcellularLocation>
        <location evidence="1">Cytoplasm</location>
        <location evidence="1">Myofibril</location>
        <location evidence="1">Sarcomere</location>
        <location evidence="1">Z line</location>
    </subcellularLocation>
    <subcellularLocation>
        <location evidence="3">Cytoplasmic granule</location>
    </subcellularLocation>
    <subcellularLocation>
        <location evidence="2">Nucleus</location>
        <location evidence="2">Cajal body</location>
    </subcellularLocation>
    <subcellularLocation>
        <location evidence="10">Nucleus</location>
        <location evidence="10">Gem</location>
    </subcellularLocation>
    <subcellularLocation>
        <location evidence="4">Perikaryon</location>
    </subcellularLocation>
</comment>
<dbReference type="EMBL" id="JAOTOJ010000002">
    <property type="protein sequence ID" value="KAK9408443.1"/>
    <property type="molecule type" value="Genomic_DNA"/>
</dbReference>
<dbReference type="AlphaFoldDB" id="A0AAW1C285"/>
<feature type="compositionally biased region" description="Basic residues" evidence="11">
    <location>
        <begin position="147"/>
        <end position="161"/>
    </location>
</feature>
<evidence type="ECO:0000256" key="9">
    <source>
        <dbReference type="ARBA" id="ARBA00023242"/>
    </source>
</evidence>
<feature type="compositionally biased region" description="Polar residues" evidence="11">
    <location>
        <begin position="240"/>
        <end position="254"/>
    </location>
</feature>
<evidence type="ECO:0000256" key="10">
    <source>
        <dbReference type="ARBA" id="ARBA00034695"/>
    </source>
</evidence>
<comment type="similarity">
    <text evidence="5">Belongs to the SMN family.</text>
</comment>
<keyword evidence="8" id="KW-0508">mRNA splicing</keyword>
<dbReference type="Proteomes" id="UP001474421">
    <property type="component" value="Unassembled WGS sequence"/>
</dbReference>
<dbReference type="Pfam" id="PF06003">
    <property type="entry name" value="SMN_Tudor"/>
    <property type="match status" value="1"/>
</dbReference>
<dbReference type="InterPro" id="IPR002999">
    <property type="entry name" value="Tudor"/>
</dbReference>
<reference evidence="13 14" key="1">
    <citation type="journal article" date="2024" name="Proc. Natl. Acad. Sci. U.S.A.">
        <title>The genetic regulatory architecture and epigenomic basis for age-related changes in rattlesnake venom.</title>
        <authorList>
            <person name="Hogan M.P."/>
            <person name="Holding M.L."/>
            <person name="Nystrom G.S."/>
            <person name="Colston T.J."/>
            <person name="Bartlett D.A."/>
            <person name="Mason A.J."/>
            <person name="Ellsworth S.A."/>
            <person name="Rautsaw R.M."/>
            <person name="Lawrence K.C."/>
            <person name="Strickland J.L."/>
            <person name="He B."/>
            <person name="Fraser P."/>
            <person name="Margres M.J."/>
            <person name="Gilbert D.M."/>
            <person name="Gibbs H.L."/>
            <person name="Parkinson C.L."/>
            <person name="Rokyta D.R."/>
        </authorList>
    </citation>
    <scope>NUCLEOTIDE SEQUENCE [LARGE SCALE GENOMIC DNA]</scope>
    <source>
        <strain evidence="13">DRR0105</strain>
    </source>
</reference>
<dbReference type="GO" id="GO:0030018">
    <property type="term" value="C:Z disc"/>
    <property type="evidence" value="ECO:0007669"/>
    <property type="project" value="UniProtKB-SubCell"/>
</dbReference>
<proteinExistence type="inferred from homology"/>
<dbReference type="GO" id="GO:0043204">
    <property type="term" value="C:perikaryon"/>
    <property type="evidence" value="ECO:0007669"/>
    <property type="project" value="UniProtKB-SubCell"/>
</dbReference>
<dbReference type="GO" id="GO:0015030">
    <property type="term" value="C:Cajal body"/>
    <property type="evidence" value="ECO:0007669"/>
    <property type="project" value="UniProtKB-SubCell"/>
</dbReference>
<dbReference type="PANTHER" id="PTHR39267:SF1">
    <property type="entry name" value="SURVIVAL MOTOR NEURON PROTEIN"/>
    <property type="match status" value="1"/>
</dbReference>
<evidence type="ECO:0000256" key="11">
    <source>
        <dbReference type="SAM" id="MobiDB-lite"/>
    </source>
</evidence>
<evidence type="ECO:0000259" key="12">
    <source>
        <dbReference type="PROSITE" id="PS50304"/>
    </source>
</evidence>
<dbReference type="PANTHER" id="PTHR39267">
    <property type="entry name" value="SURVIVAL MOTOR NEURON-LIKE PROTEIN 1"/>
    <property type="match status" value="1"/>
</dbReference>
<evidence type="ECO:0000256" key="1">
    <source>
        <dbReference type="ARBA" id="ARBA00004216"/>
    </source>
</evidence>
<dbReference type="Gene3D" id="2.30.30.140">
    <property type="match status" value="1"/>
</dbReference>
<evidence type="ECO:0000256" key="2">
    <source>
        <dbReference type="ARBA" id="ARBA00004408"/>
    </source>
</evidence>
<dbReference type="Gene3D" id="3.40.190.10">
    <property type="entry name" value="Periplasmic binding protein-like II"/>
    <property type="match status" value="1"/>
</dbReference>
<dbReference type="GO" id="GO:0003723">
    <property type="term" value="F:RNA binding"/>
    <property type="evidence" value="ECO:0007669"/>
    <property type="project" value="InterPro"/>
</dbReference>
<sequence>MGYAKQNTGSPLEIGIEKGGSLPTSRGRYRAFAAQPAALAEASLAGPMPMRYLAKEAGSTREVAFGKGALLQSFSAFHSGSEVHMASREGGDAVLFRRGAGQSDDSDIWDDTALIKAYDKAVASFKNALKNGDCSEPLDKTEQNAGTKRKNSKKNKSRKKNNATTQKQWRVNDVCSAVWSEDGNVYQATITSINWKKGTCVVVYTGYGNREEQKLSDLLPPMDTEGTNEEKSAAENENETQYSTDESDFSFRSPQSKHNHTKSAQWNTHFPRPSSPSAQGSERAGRKFPGPPPFLSGWSTPFPSGPPLIPPPPLLSSDSPDDDEALGSMLIAWYMSGYHTGYYLGLKQGRAEASVGRHTHMK</sequence>
<feature type="compositionally biased region" description="Pro residues" evidence="11">
    <location>
        <begin position="303"/>
        <end position="314"/>
    </location>
</feature>
<evidence type="ECO:0000256" key="6">
    <source>
        <dbReference type="ARBA" id="ARBA00022490"/>
    </source>
</evidence>
<dbReference type="SUPFAM" id="SSF63748">
    <property type="entry name" value="Tudor/PWWP/MBT"/>
    <property type="match status" value="1"/>
</dbReference>